<sequence>MLYTIWCVTYLVVLYLLLFPVQFVFLQRDSWKPLAHKTNAVWGKLFFWGIGIPVRIEHRFHPDPKRTYVFCANHFSYLDIAVMGVIVKNYYAFVGKSDVKNIPLLGYMFAKLHVQVDRDRPNSRAYSLAKSIRTLASGRSIMIFPEGGIRAPEPPQMVPFKDGAFTMAIQQQVPIVPITLVNNHLILPDRSPVRFNWHPLRAIVHSPIETTGMTQADVGRLKQETYQIIDSELKKSGFPAVVHQ</sequence>
<gene>
    <name evidence="8" type="ORF">SAMN06269250_5419</name>
</gene>
<dbReference type="RefSeq" id="WP_097130125.1">
    <property type="nucleotide sequence ID" value="NZ_OCNH01000006.1"/>
</dbReference>
<keyword evidence="6" id="KW-0812">Transmembrane</keyword>
<keyword evidence="6" id="KW-1133">Transmembrane helix</keyword>
<dbReference type="SMART" id="SM00563">
    <property type="entry name" value="PlsC"/>
    <property type="match status" value="1"/>
</dbReference>
<dbReference type="AlphaFoldDB" id="A0A286GN94"/>
<keyword evidence="4" id="KW-0443">Lipid metabolism</keyword>
<evidence type="ECO:0000256" key="1">
    <source>
        <dbReference type="ARBA" id="ARBA00005189"/>
    </source>
</evidence>
<reference evidence="9" key="1">
    <citation type="submission" date="2017-09" db="EMBL/GenBank/DDBJ databases">
        <authorList>
            <person name="Varghese N."/>
            <person name="Submissions S."/>
        </authorList>
    </citation>
    <scope>NUCLEOTIDE SEQUENCE [LARGE SCALE GENOMIC DNA]</scope>
    <source>
        <strain evidence="9">DSM 29961</strain>
    </source>
</reference>
<keyword evidence="9" id="KW-1185">Reference proteome</keyword>
<dbReference type="GO" id="GO:0003841">
    <property type="term" value="F:1-acylglycerol-3-phosphate O-acyltransferase activity"/>
    <property type="evidence" value="ECO:0007669"/>
    <property type="project" value="TreeGrafter"/>
</dbReference>
<evidence type="ECO:0000313" key="8">
    <source>
        <dbReference type="EMBL" id="SOD96636.1"/>
    </source>
</evidence>
<evidence type="ECO:0000259" key="7">
    <source>
        <dbReference type="SMART" id="SM00563"/>
    </source>
</evidence>
<accession>A0A286GN94</accession>
<keyword evidence="2" id="KW-0444">Lipid biosynthesis</keyword>
<evidence type="ECO:0000256" key="3">
    <source>
        <dbReference type="ARBA" id="ARBA00022679"/>
    </source>
</evidence>
<dbReference type="OrthoDB" id="9803035at2"/>
<evidence type="ECO:0000313" key="9">
    <source>
        <dbReference type="Proteomes" id="UP000219452"/>
    </source>
</evidence>
<evidence type="ECO:0000256" key="2">
    <source>
        <dbReference type="ARBA" id="ARBA00022516"/>
    </source>
</evidence>
<keyword evidence="5 8" id="KW-0012">Acyltransferase</keyword>
<feature type="transmembrane region" description="Helical" evidence="6">
    <location>
        <begin position="6"/>
        <end position="26"/>
    </location>
</feature>
<dbReference type="PANTHER" id="PTHR10434:SF64">
    <property type="entry name" value="1-ACYL-SN-GLYCEROL-3-PHOSPHATE ACYLTRANSFERASE-RELATED"/>
    <property type="match status" value="1"/>
</dbReference>
<dbReference type="SUPFAM" id="SSF69593">
    <property type="entry name" value="Glycerol-3-phosphate (1)-acyltransferase"/>
    <property type="match status" value="1"/>
</dbReference>
<evidence type="ECO:0000256" key="4">
    <source>
        <dbReference type="ARBA" id="ARBA00023098"/>
    </source>
</evidence>
<dbReference type="InterPro" id="IPR002123">
    <property type="entry name" value="Plipid/glycerol_acylTrfase"/>
</dbReference>
<dbReference type="PANTHER" id="PTHR10434">
    <property type="entry name" value="1-ACYL-SN-GLYCEROL-3-PHOSPHATE ACYLTRANSFERASE"/>
    <property type="match status" value="1"/>
</dbReference>
<name>A0A286GN94_9BACT</name>
<keyword evidence="6" id="KW-0472">Membrane</keyword>
<dbReference type="GO" id="GO:0006654">
    <property type="term" value="P:phosphatidic acid biosynthetic process"/>
    <property type="evidence" value="ECO:0007669"/>
    <property type="project" value="TreeGrafter"/>
</dbReference>
<dbReference type="CDD" id="cd07989">
    <property type="entry name" value="LPLAT_AGPAT-like"/>
    <property type="match status" value="1"/>
</dbReference>
<protein>
    <submittedName>
        <fullName evidence="8">1-acyl-sn-glycerol-3-phosphate acyltransferase</fullName>
    </submittedName>
</protein>
<proteinExistence type="predicted"/>
<keyword evidence="3 8" id="KW-0808">Transferase</keyword>
<feature type="domain" description="Phospholipid/glycerol acyltransferase" evidence="7">
    <location>
        <begin position="68"/>
        <end position="183"/>
    </location>
</feature>
<dbReference type="Proteomes" id="UP000219452">
    <property type="component" value="Unassembled WGS sequence"/>
</dbReference>
<evidence type="ECO:0000256" key="5">
    <source>
        <dbReference type="ARBA" id="ARBA00023315"/>
    </source>
</evidence>
<organism evidence="8 9">
    <name type="scientific">Spirosoma fluviale</name>
    <dbReference type="NCBI Taxonomy" id="1597977"/>
    <lineage>
        <taxon>Bacteria</taxon>
        <taxon>Pseudomonadati</taxon>
        <taxon>Bacteroidota</taxon>
        <taxon>Cytophagia</taxon>
        <taxon>Cytophagales</taxon>
        <taxon>Cytophagaceae</taxon>
        <taxon>Spirosoma</taxon>
    </lineage>
</organism>
<evidence type="ECO:0000256" key="6">
    <source>
        <dbReference type="SAM" id="Phobius"/>
    </source>
</evidence>
<comment type="pathway">
    <text evidence="1">Lipid metabolism.</text>
</comment>
<dbReference type="EMBL" id="OCNH01000006">
    <property type="protein sequence ID" value="SOD96636.1"/>
    <property type="molecule type" value="Genomic_DNA"/>
</dbReference>
<dbReference type="Pfam" id="PF01553">
    <property type="entry name" value="Acyltransferase"/>
    <property type="match status" value="1"/>
</dbReference>